<evidence type="ECO:0000313" key="3">
    <source>
        <dbReference type="EMBL" id="RSU05013.1"/>
    </source>
</evidence>
<evidence type="ECO:0000256" key="2">
    <source>
        <dbReference type="SAM" id="Phobius"/>
    </source>
</evidence>
<gene>
    <name evidence="3" type="ORF">CBF31_03070</name>
</gene>
<accession>A0A430ACS5</accession>
<keyword evidence="2" id="KW-0812">Transmembrane</keyword>
<feature type="transmembrane region" description="Helical" evidence="2">
    <location>
        <begin position="70"/>
        <end position="90"/>
    </location>
</feature>
<evidence type="ECO:0000313" key="4">
    <source>
        <dbReference type="Proteomes" id="UP000287101"/>
    </source>
</evidence>
<organism evidence="3 4">
    <name type="scientific">Vagococcus fessus</name>
    <dbReference type="NCBI Taxonomy" id="120370"/>
    <lineage>
        <taxon>Bacteria</taxon>
        <taxon>Bacillati</taxon>
        <taxon>Bacillota</taxon>
        <taxon>Bacilli</taxon>
        <taxon>Lactobacillales</taxon>
        <taxon>Enterococcaceae</taxon>
        <taxon>Vagococcus</taxon>
    </lineage>
</organism>
<name>A0A430ACS5_9ENTE</name>
<keyword evidence="2" id="KW-1133">Transmembrane helix</keyword>
<keyword evidence="1" id="KW-0175">Coiled coil</keyword>
<keyword evidence="4" id="KW-1185">Reference proteome</keyword>
<dbReference type="EMBL" id="NGJY01000001">
    <property type="protein sequence ID" value="RSU05013.1"/>
    <property type="molecule type" value="Genomic_DNA"/>
</dbReference>
<evidence type="ECO:0000256" key="1">
    <source>
        <dbReference type="SAM" id="Coils"/>
    </source>
</evidence>
<dbReference type="Proteomes" id="UP000287101">
    <property type="component" value="Unassembled WGS sequence"/>
</dbReference>
<reference evidence="3 4" key="1">
    <citation type="submission" date="2017-05" db="EMBL/GenBank/DDBJ databases">
        <title>Vagococcus spp. assemblies.</title>
        <authorList>
            <person name="Gulvik C.A."/>
        </authorList>
    </citation>
    <scope>NUCLEOTIDE SEQUENCE [LARGE SCALE GENOMIC DNA]</scope>
    <source>
        <strain evidence="3 4">CCUG 41755</strain>
    </source>
</reference>
<dbReference type="RefSeq" id="WP_126830856.1">
    <property type="nucleotide sequence ID" value="NZ_CBCRYB010000007.1"/>
</dbReference>
<feature type="coiled-coil region" evidence="1">
    <location>
        <begin position="148"/>
        <end position="175"/>
    </location>
</feature>
<sequence length="176" mass="19653">MSRRVIVLNFDIESKAYQAFSEIKKLHVSKQIKGEQLAVVRHSEDGNHKFEIKDFIDFTGSNHSAKDSTIGMFIGLLGGPLGMMFGWFAGSMIGGAKDVKEVKEATAIFEFVASHIKEGETSALMIADEDDNRPLNELIFNQLGGHINRVEFEEVEEAIEEAQKMENEAKSETENN</sequence>
<protein>
    <submittedName>
        <fullName evidence="3">DUF1269 domain-containing protein</fullName>
    </submittedName>
</protein>
<dbReference type="AlphaFoldDB" id="A0A430ACS5"/>
<keyword evidence="2" id="KW-0472">Membrane</keyword>
<proteinExistence type="predicted"/>
<dbReference type="OrthoDB" id="2365131at2"/>
<comment type="caution">
    <text evidence="3">The sequence shown here is derived from an EMBL/GenBank/DDBJ whole genome shotgun (WGS) entry which is preliminary data.</text>
</comment>